<gene>
    <name evidence="2" type="ORF">GGR17_002056</name>
</gene>
<sequence>MAKSFLQAGDLAGSTIPPPQAFHEQVDTAGYRPRRNGGRIVTERA</sequence>
<accession>A0A840CJG2</accession>
<name>A0A840CJG2_9RHOB</name>
<dbReference type="EMBL" id="JACIEQ010000002">
    <property type="protein sequence ID" value="MBB4022247.1"/>
    <property type="molecule type" value="Genomic_DNA"/>
</dbReference>
<evidence type="ECO:0000313" key="2">
    <source>
        <dbReference type="EMBL" id="MBB4022247.1"/>
    </source>
</evidence>
<dbReference type="Proteomes" id="UP000585681">
    <property type="component" value="Unassembled WGS sequence"/>
</dbReference>
<evidence type="ECO:0000256" key="1">
    <source>
        <dbReference type="SAM" id="MobiDB-lite"/>
    </source>
</evidence>
<dbReference type="AlphaFoldDB" id="A0A840CJG2"/>
<reference evidence="2" key="1">
    <citation type="submission" date="2020-08" db="EMBL/GenBank/DDBJ databases">
        <title>Genomic Encyclopedia of Type Strains, Phase IV (KMG-IV): sequencing the most valuable type-strain genomes for metagenomic binning, comparative biology and taxonomic classification.</title>
        <authorList>
            <person name="Goeker M."/>
        </authorList>
    </citation>
    <scope>NUCLEOTIDE SEQUENCE [LARGE SCALE GENOMIC DNA]</scope>
    <source>
        <strain evidence="2">DSM 105040</strain>
    </source>
</reference>
<evidence type="ECO:0000313" key="3">
    <source>
        <dbReference type="Proteomes" id="UP000585681"/>
    </source>
</evidence>
<organism evidence="2 3">
    <name type="scientific">Actibacterium naphthalenivorans</name>
    <dbReference type="NCBI Taxonomy" id="1614693"/>
    <lineage>
        <taxon>Bacteria</taxon>
        <taxon>Pseudomonadati</taxon>
        <taxon>Pseudomonadota</taxon>
        <taxon>Alphaproteobacteria</taxon>
        <taxon>Rhodobacterales</taxon>
        <taxon>Roseobacteraceae</taxon>
        <taxon>Actibacterium</taxon>
    </lineage>
</organism>
<keyword evidence="3" id="KW-1185">Reference proteome</keyword>
<comment type="caution">
    <text evidence="2">The sequence shown here is derived from an EMBL/GenBank/DDBJ whole genome shotgun (WGS) entry which is preliminary data.</text>
</comment>
<feature type="region of interest" description="Disordered" evidence="1">
    <location>
        <begin position="1"/>
        <end position="45"/>
    </location>
</feature>
<proteinExistence type="predicted"/>
<protein>
    <submittedName>
        <fullName evidence="2">Uncharacterized protein</fullName>
    </submittedName>
</protein>
<dbReference type="RefSeq" id="WP_157445557.1">
    <property type="nucleotide sequence ID" value="NZ_JACIEQ010000002.1"/>
</dbReference>